<keyword evidence="7" id="KW-1185">Reference proteome</keyword>
<protein>
    <recommendedName>
        <fullName evidence="5">MYND-type domain-containing protein</fullName>
    </recommendedName>
</protein>
<proteinExistence type="predicted"/>
<dbReference type="InterPro" id="IPR002893">
    <property type="entry name" value="Znf_MYND"/>
</dbReference>
<dbReference type="Gene3D" id="6.10.140.2220">
    <property type="match status" value="1"/>
</dbReference>
<organism evidence="6 7">
    <name type="scientific">Klebsormidium nitens</name>
    <name type="common">Green alga</name>
    <name type="synonym">Ulothrix nitens</name>
    <dbReference type="NCBI Taxonomy" id="105231"/>
    <lineage>
        <taxon>Eukaryota</taxon>
        <taxon>Viridiplantae</taxon>
        <taxon>Streptophyta</taxon>
        <taxon>Klebsormidiophyceae</taxon>
        <taxon>Klebsormidiales</taxon>
        <taxon>Klebsormidiaceae</taxon>
        <taxon>Klebsormidium</taxon>
    </lineage>
</organism>
<evidence type="ECO:0000313" key="7">
    <source>
        <dbReference type="Proteomes" id="UP000054558"/>
    </source>
</evidence>
<dbReference type="Pfam" id="PF01753">
    <property type="entry name" value="zf-MYND"/>
    <property type="match status" value="1"/>
</dbReference>
<evidence type="ECO:0000256" key="3">
    <source>
        <dbReference type="ARBA" id="ARBA00022833"/>
    </source>
</evidence>
<reference evidence="6 7" key="1">
    <citation type="journal article" date="2014" name="Nat. Commun.">
        <title>Klebsormidium flaccidum genome reveals primary factors for plant terrestrial adaptation.</title>
        <authorList>
            <person name="Hori K."/>
            <person name="Maruyama F."/>
            <person name="Fujisawa T."/>
            <person name="Togashi T."/>
            <person name="Yamamoto N."/>
            <person name="Seo M."/>
            <person name="Sato S."/>
            <person name="Yamada T."/>
            <person name="Mori H."/>
            <person name="Tajima N."/>
            <person name="Moriyama T."/>
            <person name="Ikeuchi M."/>
            <person name="Watanabe M."/>
            <person name="Wada H."/>
            <person name="Kobayashi K."/>
            <person name="Saito M."/>
            <person name="Masuda T."/>
            <person name="Sasaki-Sekimoto Y."/>
            <person name="Mashiguchi K."/>
            <person name="Awai K."/>
            <person name="Shimojima M."/>
            <person name="Masuda S."/>
            <person name="Iwai M."/>
            <person name="Nobusawa T."/>
            <person name="Narise T."/>
            <person name="Kondo S."/>
            <person name="Saito H."/>
            <person name="Sato R."/>
            <person name="Murakawa M."/>
            <person name="Ihara Y."/>
            <person name="Oshima-Yamada Y."/>
            <person name="Ohtaka K."/>
            <person name="Satoh M."/>
            <person name="Sonobe K."/>
            <person name="Ishii M."/>
            <person name="Ohtani R."/>
            <person name="Kanamori-Sato M."/>
            <person name="Honoki R."/>
            <person name="Miyazaki D."/>
            <person name="Mochizuki H."/>
            <person name="Umetsu J."/>
            <person name="Higashi K."/>
            <person name="Shibata D."/>
            <person name="Kamiya Y."/>
            <person name="Sato N."/>
            <person name="Nakamura Y."/>
            <person name="Tabata S."/>
            <person name="Ida S."/>
            <person name="Kurokawa K."/>
            <person name="Ohta H."/>
        </authorList>
    </citation>
    <scope>NUCLEOTIDE SEQUENCE [LARGE SCALE GENOMIC DNA]</scope>
    <source>
        <strain evidence="6 7">NIES-2285</strain>
    </source>
</reference>
<sequence>MAMVLFRQFKISHELHGGCPSSAALVLELLCRNNPELLTEQVLPKLSLLVEVLEIAYSEASSSFSDPPASTSPVQAIDDEQQDALCAALAGLVAQLLALGDSLDLVIKEVARSKGVALCKRVLRCKRATGTAYPPRLAASSAHGDSRATAQELEALVQVWEKMAKGFDLKPCSNTDCQGEILESVKKTFKKCSACGMVQYCSQSCQRAHWRKEHKVECKAMSLK</sequence>
<dbReference type="Proteomes" id="UP000054558">
    <property type="component" value="Unassembled WGS sequence"/>
</dbReference>
<dbReference type="EMBL" id="DF237012">
    <property type="protein sequence ID" value="GAQ80818.1"/>
    <property type="molecule type" value="Genomic_DNA"/>
</dbReference>
<gene>
    <name evidence="6" type="ORF">KFL_000630210</name>
</gene>
<dbReference type="PROSITE" id="PS50865">
    <property type="entry name" value="ZF_MYND_2"/>
    <property type="match status" value="1"/>
</dbReference>
<evidence type="ECO:0000256" key="2">
    <source>
        <dbReference type="ARBA" id="ARBA00022771"/>
    </source>
</evidence>
<dbReference type="GO" id="GO:0008270">
    <property type="term" value="F:zinc ion binding"/>
    <property type="evidence" value="ECO:0007669"/>
    <property type="project" value="UniProtKB-KW"/>
</dbReference>
<accession>A0A1Y1HY89</accession>
<evidence type="ECO:0000256" key="1">
    <source>
        <dbReference type="ARBA" id="ARBA00022723"/>
    </source>
</evidence>
<feature type="domain" description="MYND-type" evidence="5">
    <location>
        <begin position="174"/>
        <end position="218"/>
    </location>
</feature>
<dbReference type="AlphaFoldDB" id="A0A1Y1HY89"/>
<keyword evidence="1" id="KW-0479">Metal-binding</keyword>
<dbReference type="SUPFAM" id="SSF144232">
    <property type="entry name" value="HIT/MYND zinc finger-like"/>
    <property type="match status" value="1"/>
</dbReference>
<evidence type="ECO:0000256" key="4">
    <source>
        <dbReference type="PROSITE-ProRule" id="PRU00134"/>
    </source>
</evidence>
<dbReference type="OrthoDB" id="5945798at2759"/>
<evidence type="ECO:0000313" key="6">
    <source>
        <dbReference type="EMBL" id="GAQ80818.1"/>
    </source>
</evidence>
<evidence type="ECO:0000259" key="5">
    <source>
        <dbReference type="PROSITE" id="PS50865"/>
    </source>
</evidence>
<name>A0A1Y1HY89_KLENI</name>
<keyword evidence="2 4" id="KW-0863">Zinc-finger</keyword>
<keyword evidence="3" id="KW-0862">Zinc</keyword>